<dbReference type="InterPro" id="IPR004846">
    <property type="entry name" value="T2SS/T3SS_dom"/>
</dbReference>
<accession>A0A844G0P6</accession>
<dbReference type="PANTHER" id="PTHR30332">
    <property type="entry name" value="PROBABLE GENERAL SECRETION PATHWAY PROTEIN D"/>
    <property type="match status" value="1"/>
</dbReference>
<organism evidence="7 8">
    <name type="scientific">Victivallis lenta</name>
    <dbReference type="NCBI Taxonomy" id="2606640"/>
    <lineage>
        <taxon>Bacteria</taxon>
        <taxon>Pseudomonadati</taxon>
        <taxon>Lentisphaerota</taxon>
        <taxon>Lentisphaeria</taxon>
        <taxon>Victivallales</taxon>
        <taxon>Victivallaceae</taxon>
        <taxon>Victivallis</taxon>
    </lineage>
</organism>
<keyword evidence="3" id="KW-0472">Membrane</keyword>
<evidence type="ECO:0000256" key="4">
    <source>
        <dbReference type="RuleBase" id="RU004003"/>
    </source>
</evidence>
<dbReference type="PANTHER" id="PTHR30332:SF24">
    <property type="entry name" value="SECRETIN GSPD-RELATED"/>
    <property type="match status" value="1"/>
</dbReference>
<comment type="subcellular location">
    <subcellularLocation>
        <location evidence="1">Membrane</location>
    </subcellularLocation>
</comment>
<evidence type="ECO:0000256" key="3">
    <source>
        <dbReference type="ARBA" id="ARBA00023136"/>
    </source>
</evidence>
<dbReference type="Pfam" id="PF00263">
    <property type="entry name" value="Secretin"/>
    <property type="match status" value="1"/>
</dbReference>
<keyword evidence="2 5" id="KW-0732">Signal</keyword>
<comment type="similarity">
    <text evidence="4">Belongs to the bacterial secretin family.</text>
</comment>
<evidence type="ECO:0000313" key="8">
    <source>
        <dbReference type="Proteomes" id="UP000435649"/>
    </source>
</evidence>
<feature type="chain" id="PRO_5032612418" description="Type II/III secretion system secretin-like domain-containing protein" evidence="5">
    <location>
        <begin position="22"/>
        <end position="556"/>
    </location>
</feature>
<dbReference type="EMBL" id="VUNS01000002">
    <property type="protein sequence ID" value="MST96158.1"/>
    <property type="molecule type" value="Genomic_DNA"/>
</dbReference>
<dbReference type="InterPro" id="IPR050810">
    <property type="entry name" value="Bact_Secretion_Sys_Channel"/>
</dbReference>
<evidence type="ECO:0000313" key="7">
    <source>
        <dbReference type="EMBL" id="MST96158.1"/>
    </source>
</evidence>
<proteinExistence type="inferred from homology"/>
<keyword evidence="8" id="KW-1185">Reference proteome</keyword>
<reference evidence="7 8" key="1">
    <citation type="submission" date="2019-08" db="EMBL/GenBank/DDBJ databases">
        <title>In-depth cultivation of the pig gut microbiome towards novel bacterial diversity and tailored functional studies.</title>
        <authorList>
            <person name="Wylensek D."/>
            <person name="Hitch T.C.A."/>
            <person name="Clavel T."/>
        </authorList>
    </citation>
    <scope>NUCLEOTIDE SEQUENCE [LARGE SCALE GENOMIC DNA]</scope>
    <source>
        <strain evidence="7 8">BBE-744-WT-12</strain>
    </source>
</reference>
<evidence type="ECO:0000259" key="6">
    <source>
        <dbReference type="Pfam" id="PF00263"/>
    </source>
</evidence>
<dbReference type="AlphaFoldDB" id="A0A844G0P6"/>
<evidence type="ECO:0000256" key="1">
    <source>
        <dbReference type="ARBA" id="ARBA00004370"/>
    </source>
</evidence>
<dbReference type="GO" id="GO:0016020">
    <property type="term" value="C:membrane"/>
    <property type="evidence" value="ECO:0007669"/>
    <property type="project" value="UniProtKB-SubCell"/>
</dbReference>
<name>A0A844G0P6_9BACT</name>
<evidence type="ECO:0000256" key="2">
    <source>
        <dbReference type="ARBA" id="ARBA00022729"/>
    </source>
</evidence>
<dbReference type="Proteomes" id="UP000435649">
    <property type="component" value="Unassembled WGS sequence"/>
</dbReference>
<gene>
    <name evidence="7" type="ORF">FYJ85_03745</name>
</gene>
<dbReference type="GO" id="GO:0015627">
    <property type="term" value="C:type II protein secretion system complex"/>
    <property type="evidence" value="ECO:0007669"/>
    <property type="project" value="TreeGrafter"/>
</dbReference>
<dbReference type="GO" id="GO:0009306">
    <property type="term" value="P:protein secretion"/>
    <property type="evidence" value="ECO:0007669"/>
    <property type="project" value="InterPro"/>
</dbReference>
<feature type="signal peptide" evidence="5">
    <location>
        <begin position="1"/>
        <end position="21"/>
    </location>
</feature>
<feature type="domain" description="Type II/III secretion system secretin-like" evidence="6">
    <location>
        <begin position="422"/>
        <end position="532"/>
    </location>
</feature>
<protein>
    <recommendedName>
        <fullName evidence="6">Type II/III secretion system secretin-like domain-containing protein</fullName>
    </recommendedName>
</protein>
<comment type="caution">
    <text evidence="7">The sequence shown here is derived from an EMBL/GenBank/DDBJ whole genome shotgun (WGS) entry which is preliminary data.</text>
</comment>
<sequence>MNMKYIVILSALGFALPVLRAAETPAPPRDSNFGNTDAYGNTRVEVHLQVPVKDEAKVVHFVRDNNDPRVVTKAYLLKHVDAYEIRDYLRQMVQSKRVGNTSLQQIFPMNTTALPYAATTSSAELTTPATAQPGYNPPLQLGSNTAVECLKYADGTGLLIISAEEYRFKNHENGMGFDSLVEFLDKPTMGENLGTQTFFYIPKFVPARNLMPMIENVGMNVTDVTEIWQGQDLVAYDPDLNWLVFDVTNYSQPNIEKMLAEYDVPIPEVRLKITVYELYHENDDKIGLDFQAWKNNQGADFFSVGGRYRDNWAATYGGAMGQTGSERTSFYNFNPKWNSRYLDFLTSKGHAKVTYTGELCIRNNTPALLDRKTQIFYVDTSKPAGDATAFPDMGVGPYELLSKLIGREIADNDLPVGKGNRQEVEKFTGFGFTMKVENASVNLAETRFTISLTNSSLIGFESNGTPRISSNSVVSQDVSLPYGRDSFVIGGLRKQEEVKSESGIPILKSIPWIGYLFSTKSTSIKHSELVVLGECEWAAPMDKPQQPAKSKSQTTP</sequence>
<evidence type="ECO:0000256" key="5">
    <source>
        <dbReference type="SAM" id="SignalP"/>
    </source>
</evidence>